<evidence type="ECO:0000313" key="3">
    <source>
        <dbReference type="Proteomes" id="UP000240509"/>
    </source>
</evidence>
<dbReference type="EMBL" id="PZJJ01000009">
    <property type="protein sequence ID" value="PTL39177.1"/>
    <property type="molecule type" value="Genomic_DNA"/>
</dbReference>
<dbReference type="InterPro" id="IPR025616">
    <property type="entry name" value="YpjP"/>
</dbReference>
<gene>
    <name evidence="2" type="ORF">C6Y45_07225</name>
</gene>
<dbReference type="Proteomes" id="UP000240509">
    <property type="component" value="Unassembled WGS sequence"/>
</dbReference>
<evidence type="ECO:0000313" key="2">
    <source>
        <dbReference type="EMBL" id="PTL39177.1"/>
    </source>
</evidence>
<sequence>MKLWMRRLTIIMMSIMTLGAYIPPLDWNDNSGENGAELPDKQENPAGSAFDSITDSSIEEIDEEIEDLWSLDEYIDDMTAQAREQMMTKLGPKILSRVEEDITEDILPQMEEVISSIYEQSGEEAVPNLSITEQPAGGYGERIFHIYDEEAATDVVRFHVRRDMKPKQGYYFNFHYHLKDDGFEEHHELGDIYWDKNTPPKWMTH</sequence>
<proteinExistence type="predicted"/>
<dbReference type="AlphaFoldDB" id="A0A2T4U6Y9"/>
<dbReference type="RefSeq" id="WP_107584564.1">
    <property type="nucleotide sequence ID" value="NZ_PZJJ01000009.1"/>
</dbReference>
<organism evidence="2 3">
    <name type="scientific">Alkalicoccus saliphilus</name>
    <dbReference type="NCBI Taxonomy" id="200989"/>
    <lineage>
        <taxon>Bacteria</taxon>
        <taxon>Bacillati</taxon>
        <taxon>Bacillota</taxon>
        <taxon>Bacilli</taxon>
        <taxon>Bacillales</taxon>
        <taxon>Bacillaceae</taxon>
        <taxon>Alkalicoccus</taxon>
    </lineage>
</organism>
<accession>A0A2T4U6Y9</accession>
<reference evidence="2 3" key="1">
    <citation type="submission" date="2018-03" db="EMBL/GenBank/DDBJ databases">
        <title>Alkalicoccus saliphilus sp. nov., isolated from a mineral pool.</title>
        <authorList>
            <person name="Zhao B."/>
        </authorList>
    </citation>
    <scope>NUCLEOTIDE SEQUENCE [LARGE SCALE GENOMIC DNA]</scope>
    <source>
        <strain evidence="2 3">6AG</strain>
    </source>
</reference>
<evidence type="ECO:0000256" key="1">
    <source>
        <dbReference type="SAM" id="MobiDB-lite"/>
    </source>
</evidence>
<dbReference type="Pfam" id="PF14005">
    <property type="entry name" value="YpjP"/>
    <property type="match status" value="1"/>
</dbReference>
<name>A0A2T4U6Y9_9BACI</name>
<dbReference type="OrthoDB" id="2435352at2"/>
<keyword evidence="3" id="KW-1185">Reference proteome</keyword>
<comment type="caution">
    <text evidence="2">The sequence shown here is derived from an EMBL/GenBank/DDBJ whole genome shotgun (WGS) entry which is preliminary data.</text>
</comment>
<evidence type="ECO:0008006" key="4">
    <source>
        <dbReference type="Google" id="ProtNLM"/>
    </source>
</evidence>
<protein>
    <recommendedName>
        <fullName evidence="4">Cell division protein FtsK</fullName>
    </recommendedName>
</protein>
<feature type="region of interest" description="Disordered" evidence="1">
    <location>
        <begin position="32"/>
        <end position="55"/>
    </location>
</feature>